<feature type="compositionally biased region" description="Polar residues" evidence="3">
    <location>
        <begin position="273"/>
        <end position="301"/>
    </location>
</feature>
<dbReference type="SMART" id="SM01139">
    <property type="entry name" value="Drf_FH3"/>
    <property type="match status" value="1"/>
</dbReference>
<feature type="compositionally biased region" description="Low complexity" evidence="3">
    <location>
        <begin position="41"/>
        <end position="53"/>
    </location>
</feature>
<gene>
    <name evidence="6" type="ORF">PSTT_13619</name>
</gene>
<dbReference type="InterPro" id="IPR010472">
    <property type="entry name" value="FH3_dom"/>
</dbReference>
<protein>
    <recommendedName>
        <fullName evidence="8">FH2 domain-containing protein</fullName>
    </recommendedName>
</protein>
<dbReference type="PANTHER" id="PTHR47102:SF2">
    <property type="entry name" value="PROTEIN BNI1"/>
    <property type="match status" value="1"/>
</dbReference>
<feature type="compositionally biased region" description="Basic and acidic residues" evidence="3">
    <location>
        <begin position="898"/>
        <end position="918"/>
    </location>
</feature>
<reference evidence="6" key="1">
    <citation type="submission" date="2017-12" db="EMBL/GenBank/DDBJ databases">
        <title>Gene loss provides genomic basis for host adaptation in cereal stripe rust fungi.</title>
        <authorList>
            <person name="Xia C."/>
        </authorList>
    </citation>
    <scope>NUCLEOTIDE SEQUENCE [LARGE SCALE GENOMIC DNA]</scope>
    <source>
        <strain evidence="6">93-210</strain>
    </source>
</reference>
<evidence type="ECO:0000259" key="5">
    <source>
        <dbReference type="PROSITE" id="PS51444"/>
    </source>
</evidence>
<dbReference type="GO" id="GO:0015629">
    <property type="term" value="C:actin cytoskeleton"/>
    <property type="evidence" value="ECO:0007669"/>
    <property type="project" value="UniProtKB-ARBA"/>
</dbReference>
<feature type="coiled-coil region" evidence="2">
    <location>
        <begin position="720"/>
        <end position="772"/>
    </location>
</feature>
<feature type="compositionally biased region" description="Basic residues" evidence="3">
    <location>
        <begin position="1"/>
        <end position="12"/>
    </location>
</feature>
<comment type="caution">
    <text evidence="6">The sequence shown here is derived from an EMBL/GenBank/DDBJ whole genome shotgun (WGS) entry which is preliminary data.</text>
</comment>
<dbReference type="InterPro" id="IPR011989">
    <property type="entry name" value="ARM-like"/>
</dbReference>
<evidence type="ECO:0000313" key="6">
    <source>
        <dbReference type="EMBL" id="POV99676.1"/>
    </source>
</evidence>
<dbReference type="Gene3D" id="1.10.238.150">
    <property type="entry name" value="Formin, FH3 diaphanous domain"/>
    <property type="match status" value="1"/>
</dbReference>
<evidence type="ECO:0000256" key="2">
    <source>
        <dbReference type="SAM" id="Coils"/>
    </source>
</evidence>
<feature type="region of interest" description="Disordered" evidence="3">
    <location>
        <begin position="73"/>
        <end position="118"/>
    </location>
</feature>
<feature type="compositionally biased region" description="Polar residues" evidence="3">
    <location>
        <begin position="1078"/>
        <end position="1097"/>
    </location>
</feature>
<dbReference type="Pfam" id="PF02181">
    <property type="entry name" value="FH2"/>
    <property type="match status" value="1"/>
</dbReference>
<name>A0A2S4UR09_9BASI</name>
<dbReference type="Pfam" id="PF06371">
    <property type="entry name" value="Drf_GBD"/>
    <property type="match status" value="1"/>
</dbReference>
<feature type="compositionally biased region" description="Polar residues" evidence="3">
    <location>
        <begin position="13"/>
        <end position="25"/>
    </location>
</feature>
<evidence type="ECO:0008006" key="8">
    <source>
        <dbReference type="Google" id="ProtNLM"/>
    </source>
</evidence>
<dbReference type="VEuPathDB" id="FungiDB:PSTT_13619"/>
<evidence type="ECO:0000313" key="7">
    <source>
        <dbReference type="Proteomes" id="UP000239156"/>
    </source>
</evidence>
<dbReference type="InterPro" id="IPR014768">
    <property type="entry name" value="GBD/FH3_dom"/>
</dbReference>
<dbReference type="InterPro" id="IPR016024">
    <property type="entry name" value="ARM-type_fold"/>
</dbReference>
<keyword evidence="2" id="KW-0175">Coiled coil</keyword>
<feature type="domain" description="FH2" evidence="5">
    <location>
        <begin position="1128"/>
        <end position="1551"/>
    </location>
</feature>
<dbReference type="PROSITE" id="PS51444">
    <property type="entry name" value="FH2"/>
    <property type="match status" value="1"/>
</dbReference>
<dbReference type="GO" id="GO:0003779">
    <property type="term" value="F:actin binding"/>
    <property type="evidence" value="ECO:0007669"/>
    <property type="project" value="InterPro"/>
</dbReference>
<evidence type="ECO:0000256" key="1">
    <source>
        <dbReference type="ARBA" id="ARBA00037935"/>
    </source>
</evidence>
<feature type="compositionally biased region" description="Polar residues" evidence="3">
    <location>
        <begin position="925"/>
        <end position="939"/>
    </location>
</feature>
<feature type="compositionally biased region" description="Basic and acidic residues" evidence="3">
    <location>
        <begin position="861"/>
        <end position="874"/>
    </location>
</feature>
<dbReference type="Gene3D" id="6.10.30.50">
    <property type="match status" value="1"/>
</dbReference>
<dbReference type="Pfam" id="PF06367">
    <property type="entry name" value="Drf_FH3"/>
    <property type="match status" value="1"/>
</dbReference>
<feature type="compositionally biased region" description="Polar residues" evidence="3">
    <location>
        <begin position="1051"/>
        <end position="1061"/>
    </location>
</feature>
<dbReference type="InterPro" id="IPR010473">
    <property type="entry name" value="GTPase-bd"/>
</dbReference>
<dbReference type="InterPro" id="IPR015425">
    <property type="entry name" value="FH2_Formin"/>
</dbReference>
<feature type="region of interest" description="Disordered" evidence="3">
    <location>
        <begin position="1076"/>
        <end position="1120"/>
    </location>
</feature>
<dbReference type="SUPFAM" id="SSF48371">
    <property type="entry name" value="ARM repeat"/>
    <property type="match status" value="1"/>
</dbReference>
<dbReference type="FunFam" id="1.20.58.2220:FF:000027">
    <property type="entry name" value="Uncharacterized protein"/>
    <property type="match status" value="1"/>
</dbReference>
<proteinExistence type="inferred from homology"/>
<dbReference type="GO" id="GO:0051016">
    <property type="term" value="P:barbed-end actin filament capping"/>
    <property type="evidence" value="ECO:0007669"/>
    <property type="project" value="TreeGrafter"/>
</dbReference>
<dbReference type="SUPFAM" id="SSF101447">
    <property type="entry name" value="Formin homology 2 domain (FH2 domain)"/>
    <property type="match status" value="1"/>
</dbReference>
<dbReference type="GO" id="GO:0032153">
    <property type="term" value="C:cell division site"/>
    <property type="evidence" value="ECO:0007669"/>
    <property type="project" value="UniProtKB-ARBA"/>
</dbReference>
<dbReference type="GO" id="GO:0051017">
    <property type="term" value="P:actin filament bundle assembly"/>
    <property type="evidence" value="ECO:0007669"/>
    <property type="project" value="TreeGrafter"/>
</dbReference>
<feature type="region of interest" description="Disordered" evidence="3">
    <location>
        <begin position="852"/>
        <end position="977"/>
    </location>
</feature>
<feature type="region of interest" description="Disordered" evidence="3">
    <location>
        <begin position="1"/>
        <end position="54"/>
    </location>
</feature>
<dbReference type="InterPro" id="IPR051661">
    <property type="entry name" value="Actin_filament_regulator"/>
</dbReference>
<feature type="domain" description="GBD/FH3" evidence="4">
    <location>
        <begin position="156"/>
        <end position="695"/>
    </location>
</feature>
<comment type="similarity">
    <text evidence="1">Belongs to the formin homology family. BNI1 subfamily.</text>
</comment>
<dbReference type="PROSITE" id="PS51232">
    <property type="entry name" value="GBD_FH3"/>
    <property type="match status" value="1"/>
</dbReference>
<dbReference type="SMART" id="SM01140">
    <property type="entry name" value="Drf_GBD"/>
    <property type="match status" value="1"/>
</dbReference>
<dbReference type="InterPro" id="IPR042201">
    <property type="entry name" value="FH2_Formin_sf"/>
</dbReference>
<dbReference type="Gene3D" id="1.25.10.10">
    <property type="entry name" value="Leucine-rich Repeat Variant"/>
    <property type="match status" value="1"/>
</dbReference>
<dbReference type="GO" id="GO:0031267">
    <property type="term" value="F:small GTPase binding"/>
    <property type="evidence" value="ECO:0007669"/>
    <property type="project" value="InterPro"/>
</dbReference>
<evidence type="ECO:0000256" key="3">
    <source>
        <dbReference type="SAM" id="MobiDB-lite"/>
    </source>
</evidence>
<dbReference type="GO" id="GO:0005938">
    <property type="term" value="C:cell cortex"/>
    <property type="evidence" value="ECO:0007669"/>
    <property type="project" value="UniProtKB-ARBA"/>
</dbReference>
<sequence length="1662" mass="186334">MFSRHNKKHRHSASTTNNENSTRPSSPSPRLKQEQQPLAPPLSASSSSSSSSAYITQEELLYHSSRLHQKRNSATSIAYPYNTPTKKRADSITESSTRPSSYDLMPPPPTPHNGNSTNPRLTALKQSSTSITPPTLQHLWPKADPNLEKFELSKPRDELAEQVVNEMFDDMMTRRELASLPASAQQGMLAFSTDKKWTLIYNDRYTGSTSLTDHSYSNHVTLPIPRNSTRSTTQIYHRILPRYLHHPPRSSLSLIYNRQPGWASFHRMKRLNPDSTPTKRTMESSPSSGQPSGTANNSKLTKTAGHGMWRQSGASSGRGKREEPEWYIKKFMDRTADHRVVAALAVALRTYEITQVSQKNNQWLQEFIHLKGQIVLTNSLDKINAPGIIRKESDLITEYETLKCLKILLNSKQGANDAISHPESIYQILFSLVSPHLPTRKTVADILTFLCHWEKPRGHSHVLKGLDQLANMKTTGGKTIGETMARFDAWFGSFEQVIDGRGKMGSLVGASDELRSLRGHSASSSVLNQYAEGAASMVSNSANSPMGLDGALNEYALANLFLITSIISIPEDVTVRVHLRGQMNSSGLRRIIDKLRKFQHNSIERQLDQIEVEANQDEEEMVENFNHRLLNDMTNPQQLFDTILDTLEGSRAKEFFISILQHLLLTKEDGEGQVRFYQLIDQLVTSVVLDSKALDDGGGGDFSSMLGVSVAAVMSRFADQDQLQSTMSELQEAKRQAERLKRDKSTLEEELLANQDSKVVELKQTNEQIERALNISRTATEALQSRIGEMEKQHRSQLTQQDLQIREMFTMLKESKNLDVVQDDAGILDRRELMEIMNKKLQREKAILTLEGRSQTADNDGSARNDGKKGWAKKEMKKMKKDHDRRGKAQVAYKPTHKTKDSIDKSRFEDPDSEDEHHHTRQTSKDVNLSPISETNSRRLSTRRITPKGSHNLGVRTRSEDTDYDSLTPSPGSPGMTEILRGYTDSTSTIKAPRGMIPSQIGRKPALYLGELKMHQLRSASGSTMKYVSTDDPDDQNSGQSTDHQDPRNNLLRSPMSNSIANLPPDLEILRLQKSARRTSNPTSGDNQPSGADSSAKTTRTTRTTPPPMLRSGIPMAPNGMMNSKNRKELGIYASAKLKQLQWEKIGKDSIDKTVWASHFIDENKLLELLRDDGVFMEIEKDFKAKVAKAIGVCLNLELDKELTNKLKLMMTYKKEMILLKPGADPDMGIRVATVIEKIRRFDEEFCTQTFLTELNGVIPDPTQVGLLNRHKTDSEEDLSLLHAADRFLVELIKFDNLPLRIEGMLCRALFDEAFSILDANTNQFNNATQALQKAQHFSGLLNLILLLGNFLNGNNFQGGAFGFRVSSINRLVDTKATPSDEGGGVAAQLGDFTLLHFVEKTVSQSFPEVAAFLEELAEPANAYRIDLQAIVKNFKELKQEVEKTRLALYNKFDLENVGTDGYKQRMPKFVRDAVNKLGVLKDEITLAQSSYTEILMYFGEETDERKQMNSMAFFGIFKTFVTSYKKARDENRKWNDARNARQKRLEIEQTRKAAKEATDADPVLEDILAKIRTGTSSRAPVRRGRGERERVTLTGTADVSGAAAKMLAMMKSGLDPAIVKDLAAEGFNVPDDEPTDTTAARLKASNSLDPGAVFLFIHFAR</sequence>
<dbReference type="SMART" id="SM00498">
    <property type="entry name" value="FH2"/>
    <property type="match status" value="1"/>
</dbReference>
<dbReference type="Gene3D" id="1.20.58.2220">
    <property type="entry name" value="Formin, FH2 domain"/>
    <property type="match status" value="1"/>
</dbReference>
<accession>A0A2S4UR09</accession>
<feature type="region of interest" description="Disordered" evidence="3">
    <location>
        <begin position="1020"/>
        <end position="1064"/>
    </location>
</feature>
<keyword evidence="7" id="KW-1185">Reference proteome</keyword>
<evidence type="ECO:0000259" key="4">
    <source>
        <dbReference type="PROSITE" id="PS51232"/>
    </source>
</evidence>
<organism evidence="6 7">
    <name type="scientific">Puccinia striiformis</name>
    <dbReference type="NCBI Taxonomy" id="27350"/>
    <lineage>
        <taxon>Eukaryota</taxon>
        <taxon>Fungi</taxon>
        <taxon>Dikarya</taxon>
        <taxon>Basidiomycota</taxon>
        <taxon>Pucciniomycotina</taxon>
        <taxon>Pucciniomycetes</taxon>
        <taxon>Pucciniales</taxon>
        <taxon>Pucciniaceae</taxon>
        <taxon>Puccinia</taxon>
    </lineage>
</organism>
<feature type="region of interest" description="Disordered" evidence="3">
    <location>
        <begin position="267"/>
        <end position="321"/>
    </location>
</feature>
<dbReference type="Proteomes" id="UP000239156">
    <property type="component" value="Unassembled WGS sequence"/>
</dbReference>
<dbReference type="GO" id="GO:0043332">
    <property type="term" value="C:mating projection tip"/>
    <property type="evidence" value="ECO:0007669"/>
    <property type="project" value="TreeGrafter"/>
</dbReference>
<dbReference type="EMBL" id="PKSL01000195">
    <property type="protein sequence ID" value="POV99676.1"/>
    <property type="molecule type" value="Genomic_DNA"/>
</dbReference>
<feature type="coiled-coil region" evidence="2">
    <location>
        <begin position="1421"/>
        <end position="1448"/>
    </location>
</feature>
<dbReference type="PANTHER" id="PTHR47102">
    <property type="entry name" value="PROTEIN BNI1"/>
    <property type="match status" value="1"/>
</dbReference>
<dbReference type="GO" id="GO:1903475">
    <property type="term" value="P:mitotic actomyosin contractile ring assembly"/>
    <property type="evidence" value="ECO:0007669"/>
    <property type="project" value="TreeGrafter"/>
</dbReference>